<dbReference type="InterPro" id="IPR046806">
    <property type="entry name" value="MrpA_C/MbhE"/>
</dbReference>
<gene>
    <name evidence="10" type="ORF">MNBD_DELTA01-1110</name>
</gene>
<dbReference type="EMBL" id="UOEA01000067">
    <property type="protein sequence ID" value="VAV84482.1"/>
    <property type="molecule type" value="Genomic_DNA"/>
</dbReference>
<dbReference type="PANTHER" id="PTHR43373:SF1">
    <property type="entry name" value="NA(+)_H(+) ANTIPORTER SUBUNIT A"/>
    <property type="match status" value="1"/>
</dbReference>
<dbReference type="InterPro" id="IPR042106">
    <property type="entry name" value="Nuo/plastoQ_OxRdtase_6_NuoJ"/>
</dbReference>
<keyword evidence="6 7" id="KW-0472">Membrane</keyword>
<evidence type="ECO:0000259" key="9">
    <source>
        <dbReference type="Pfam" id="PF20501"/>
    </source>
</evidence>
<keyword evidence="2" id="KW-0813">Transport</keyword>
<evidence type="ECO:0000256" key="5">
    <source>
        <dbReference type="ARBA" id="ARBA00022989"/>
    </source>
</evidence>
<evidence type="ECO:0000256" key="1">
    <source>
        <dbReference type="ARBA" id="ARBA00004651"/>
    </source>
</evidence>
<feature type="transmembrane region" description="Helical" evidence="7">
    <location>
        <begin position="6"/>
        <end position="23"/>
    </location>
</feature>
<feature type="domain" description="MrpA C-terminal/MbhD" evidence="8">
    <location>
        <begin position="11"/>
        <end position="77"/>
    </location>
</feature>
<comment type="subcellular location">
    <subcellularLocation>
        <location evidence="1">Cell membrane</location>
        <topology evidence="1">Multi-pass membrane protein</topology>
    </subcellularLocation>
</comment>
<evidence type="ECO:0000256" key="2">
    <source>
        <dbReference type="ARBA" id="ARBA00022448"/>
    </source>
</evidence>
<organism evidence="10">
    <name type="scientific">hydrothermal vent metagenome</name>
    <dbReference type="NCBI Taxonomy" id="652676"/>
    <lineage>
        <taxon>unclassified sequences</taxon>
        <taxon>metagenomes</taxon>
        <taxon>ecological metagenomes</taxon>
    </lineage>
</organism>
<evidence type="ECO:0000256" key="7">
    <source>
        <dbReference type="SAM" id="Phobius"/>
    </source>
</evidence>
<feature type="transmembrane region" description="Helical" evidence="7">
    <location>
        <begin position="30"/>
        <end position="47"/>
    </location>
</feature>
<evidence type="ECO:0000256" key="6">
    <source>
        <dbReference type="ARBA" id="ARBA00023136"/>
    </source>
</evidence>
<protein>
    <submittedName>
        <fullName evidence="10">Na(+) H(+) antiporter subunit B</fullName>
    </submittedName>
</protein>
<evidence type="ECO:0000259" key="8">
    <source>
        <dbReference type="Pfam" id="PF13244"/>
    </source>
</evidence>
<keyword evidence="3" id="KW-1003">Cell membrane</keyword>
<dbReference type="InterPro" id="IPR050616">
    <property type="entry name" value="CPA3_Na-H_Antiporter_A"/>
</dbReference>
<keyword evidence="5 7" id="KW-1133">Transmembrane helix</keyword>
<dbReference type="Gene3D" id="1.20.120.1200">
    <property type="entry name" value="NADH-ubiquinone/plastoquinone oxidoreductase chain 6, subunit NuoJ"/>
    <property type="match status" value="1"/>
</dbReference>
<feature type="transmembrane region" description="Helical" evidence="7">
    <location>
        <begin position="53"/>
        <end position="73"/>
    </location>
</feature>
<dbReference type="NCBIfam" id="NF009159">
    <property type="entry name" value="PRK12504.1"/>
    <property type="match status" value="1"/>
</dbReference>
<dbReference type="Pfam" id="PF20501">
    <property type="entry name" value="MbhE"/>
    <property type="match status" value="1"/>
</dbReference>
<evidence type="ECO:0000313" key="10">
    <source>
        <dbReference type="EMBL" id="VAV84482.1"/>
    </source>
</evidence>
<feature type="transmembrane region" description="Helical" evidence="7">
    <location>
        <begin position="94"/>
        <end position="117"/>
    </location>
</feature>
<dbReference type="GO" id="GO:0005886">
    <property type="term" value="C:plasma membrane"/>
    <property type="evidence" value="ECO:0007669"/>
    <property type="project" value="UniProtKB-SubCell"/>
</dbReference>
<accession>A0A3B0QVZ7</accession>
<evidence type="ECO:0000256" key="3">
    <source>
        <dbReference type="ARBA" id="ARBA00022475"/>
    </source>
</evidence>
<feature type="transmembrane region" description="Helical" evidence="7">
    <location>
        <begin position="163"/>
        <end position="181"/>
    </location>
</feature>
<keyword evidence="4 7" id="KW-0812">Transmembrane</keyword>
<proteinExistence type="predicted"/>
<dbReference type="AlphaFoldDB" id="A0A3B0QVZ7"/>
<sequence>MIELLDILLLLFLVICALAAISMRDLLSSTIILGAYSLFMAVVWTRLNAVDVAFTEASVGAGITTMLMLAALSRTKRFEFKAKPQKERRSKKRFNITKVSGFIVVALTGAVLVYGTMDMPDFGDTSSPSYTHVAKMYIEKGESEVAVPNLVTAILASYRGYDTLGETTVIFTAGIGVILLLRKRRKT</sequence>
<reference evidence="10" key="1">
    <citation type="submission" date="2018-06" db="EMBL/GenBank/DDBJ databases">
        <authorList>
            <person name="Zhirakovskaya E."/>
        </authorList>
    </citation>
    <scope>NUCLEOTIDE SEQUENCE</scope>
</reference>
<dbReference type="PANTHER" id="PTHR43373">
    <property type="entry name" value="NA(+)/H(+) ANTIPORTER SUBUNIT"/>
    <property type="match status" value="1"/>
</dbReference>
<evidence type="ECO:0000256" key="4">
    <source>
        <dbReference type="ARBA" id="ARBA00022692"/>
    </source>
</evidence>
<dbReference type="InterPro" id="IPR025383">
    <property type="entry name" value="MrpA_C/MbhD"/>
</dbReference>
<feature type="domain" description="MrpA C-terminal/MbhE" evidence="9">
    <location>
        <begin position="113"/>
        <end position="185"/>
    </location>
</feature>
<dbReference type="Pfam" id="PF13244">
    <property type="entry name" value="MbhD"/>
    <property type="match status" value="1"/>
</dbReference>
<name>A0A3B0QVZ7_9ZZZZ</name>